<sequence length="96" mass="10717">MRIAKRSIRFLTVQCGPCDASTLCYRPSPASTASVAPLLLPFMGRMLVNWQFRSPDARINRPSLNACRQRATMRSPAIPSFQESMARTRIAPGLCF</sequence>
<dbReference type="EMBL" id="ML145085">
    <property type="protein sequence ID" value="TBU65148.1"/>
    <property type="molecule type" value="Genomic_DNA"/>
</dbReference>
<dbReference type="Proteomes" id="UP000292082">
    <property type="component" value="Unassembled WGS sequence"/>
</dbReference>
<evidence type="ECO:0000313" key="1">
    <source>
        <dbReference type="EMBL" id="TBU65148.1"/>
    </source>
</evidence>
<reference evidence="1 2" key="1">
    <citation type="submission" date="2019-01" db="EMBL/GenBank/DDBJ databases">
        <title>Draft genome sequences of three monokaryotic isolates of the white-rot basidiomycete fungus Dichomitus squalens.</title>
        <authorList>
            <consortium name="DOE Joint Genome Institute"/>
            <person name="Lopez S.C."/>
            <person name="Andreopoulos B."/>
            <person name="Pangilinan J."/>
            <person name="Lipzen A."/>
            <person name="Riley R."/>
            <person name="Ahrendt S."/>
            <person name="Ng V."/>
            <person name="Barry K."/>
            <person name="Daum C."/>
            <person name="Grigoriev I.V."/>
            <person name="Hilden K.S."/>
            <person name="Makela M.R."/>
            <person name="de Vries R.P."/>
        </authorList>
    </citation>
    <scope>NUCLEOTIDE SEQUENCE [LARGE SCALE GENOMIC DNA]</scope>
    <source>
        <strain evidence="1 2">CBS 464.89</strain>
    </source>
</reference>
<organism evidence="1 2">
    <name type="scientific">Dichomitus squalens</name>
    <dbReference type="NCBI Taxonomy" id="114155"/>
    <lineage>
        <taxon>Eukaryota</taxon>
        <taxon>Fungi</taxon>
        <taxon>Dikarya</taxon>
        <taxon>Basidiomycota</taxon>
        <taxon>Agaricomycotina</taxon>
        <taxon>Agaricomycetes</taxon>
        <taxon>Polyporales</taxon>
        <taxon>Polyporaceae</taxon>
        <taxon>Dichomitus</taxon>
    </lineage>
</organism>
<proteinExistence type="predicted"/>
<evidence type="ECO:0000313" key="2">
    <source>
        <dbReference type="Proteomes" id="UP000292082"/>
    </source>
</evidence>
<dbReference type="AlphaFoldDB" id="A0A4V2K9T5"/>
<name>A0A4V2K9T5_9APHY</name>
<keyword evidence="2" id="KW-1185">Reference proteome</keyword>
<gene>
    <name evidence="1" type="ORF">BD310DRAFT_303884</name>
</gene>
<accession>A0A4V2K9T5</accession>
<protein>
    <submittedName>
        <fullName evidence="1">Uncharacterized protein</fullName>
    </submittedName>
</protein>